<name>A0A2V3J059_9FLOR</name>
<dbReference type="EMBL" id="NBIV01000020">
    <property type="protein sequence ID" value="PXF47715.1"/>
    <property type="molecule type" value="Genomic_DNA"/>
</dbReference>
<evidence type="ECO:0000313" key="4">
    <source>
        <dbReference type="Proteomes" id="UP000247409"/>
    </source>
</evidence>
<gene>
    <name evidence="3" type="ORF">BWQ96_02397</name>
</gene>
<keyword evidence="4" id="KW-1185">Reference proteome</keyword>
<feature type="compositionally biased region" description="Low complexity" evidence="1">
    <location>
        <begin position="35"/>
        <end position="48"/>
    </location>
</feature>
<protein>
    <submittedName>
        <fullName evidence="3">Uncharacterized protein</fullName>
    </submittedName>
</protein>
<dbReference type="AlphaFoldDB" id="A0A2V3J059"/>
<evidence type="ECO:0000256" key="2">
    <source>
        <dbReference type="SAM" id="SignalP"/>
    </source>
</evidence>
<feature type="signal peptide" evidence="2">
    <location>
        <begin position="1"/>
        <end position="18"/>
    </location>
</feature>
<evidence type="ECO:0000313" key="3">
    <source>
        <dbReference type="EMBL" id="PXF47715.1"/>
    </source>
</evidence>
<accession>A0A2V3J059</accession>
<keyword evidence="2" id="KW-0732">Signal</keyword>
<dbReference type="Proteomes" id="UP000247409">
    <property type="component" value="Unassembled WGS sequence"/>
</dbReference>
<proteinExistence type="predicted"/>
<sequence length="128" mass="12464">MKTILVLALFSLASAGRALPLIRTYSNTNPHHATEPPSTTTTAPATTTSLPRDDVFAQLSDGTAGAASGENAVVAAANENSGVAGVKGEDVAFGAAAPGGAFGLGSSGAVTAGATPSADLSSLFSIFN</sequence>
<feature type="region of interest" description="Disordered" evidence="1">
    <location>
        <begin position="27"/>
        <end position="48"/>
    </location>
</feature>
<feature type="chain" id="PRO_5015976842" evidence="2">
    <location>
        <begin position="19"/>
        <end position="128"/>
    </location>
</feature>
<reference evidence="3 4" key="1">
    <citation type="journal article" date="2018" name="Mol. Biol. Evol.">
        <title>Analysis of the draft genome of the red seaweed Gracilariopsis chorda provides insights into genome size evolution in Rhodophyta.</title>
        <authorList>
            <person name="Lee J."/>
            <person name="Yang E.C."/>
            <person name="Graf L."/>
            <person name="Yang J.H."/>
            <person name="Qiu H."/>
            <person name="Zel Zion U."/>
            <person name="Chan C.X."/>
            <person name="Stephens T.G."/>
            <person name="Weber A.P.M."/>
            <person name="Boo G.H."/>
            <person name="Boo S.M."/>
            <person name="Kim K.M."/>
            <person name="Shin Y."/>
            <person name="Jung M."/>
            <person name="Lee S.J."/>
            <person name="Yim H.S."/>
            <person name="Lee J.H."/>
            <person name="Bhattacharya D."/>
            <person name="Yoon H.S."/>
        </authorList>
    </citation>
    <scope>NUCLEOTIDE SEQUENCE [LARGE SCALE GENOMIC DNA]</scope>
    <source>
        <strain evidence="3 4">SKKU-2015</strain>
        <tissue evidence="3">Whole body</tissue>
    </source>
</reference>
<comment type="caution">
    <text evidence="3">The sequence shown here is derived from an EMBL/GenBank/DDBJ whole genome shotgun (WGS) entry which is preliminary data.</text>
</comment>
<organism evidence="3 4">
    <name type="scientific">Gracilariopsis chorda</name>
    <dbReference type="NCBI Taxonomy" id="448386"/>
    <lineage>
        <taxon>Eukaryota</taxon>
        <taxon>Rhodophyta</taxon>
        <taxon>Florideophyceae</taxon>
        <taxon>Rhodymeniophycidae</taxon>
        <taxon>Gracilariales</taxon>
        <taxon>Gracilariaceae</taxon>
        <taxon>Gracilariopsis</taxon>
    </lineage>
</organism>
<evidence type="ECO:0000256" key="1">
    <source>
        <dbReference type="SAM" id="MobiDB-lite"/>
    </source>
</evidence>